<dbReference type="PANTHER" id="PTHR34861">
    <property type="match status" value="1"/>
</dbReference>
<proteinExistence type="predicted"/>
<feature type="region of interest" description="Disordered" evidence="1">
    <location>
        <begin position="1"/>
        <end position="26"/>
    </location>
</feature>
<accession>A0A917B1Z0</accession>
<dbReference type="Gene3D" id="3.50.30.50">
    <property type="entry name" value="Putative cyclase"/>
    <property type="match status" value="1"/>
</dbReference>
<keyword evidence="3" id="KW-1185">Reference proteome</keyword>
<protein>
    <submittedName>
        <fullName evidence="2">Cyclase</fullName>
    </submittedName>
</protein>
<dbReference type="EMBL" id="BMGP01000001">
    <property type="protein sequence ID" value="GGF15698.1"/>
    <property type="molecule type" value="Genomic_DNA"/>
</dbReference>
<dbReference type="InterPro" id="IPR007325">
    <property type="entry name" value="KFase/CYL"/>
</dbReference>
<dbReference type="GO" id="GO:0019441">
    <property type="term" value="P:L-tryptophan catabolic process to kynurenine"/>
    <property type="evidence" value="ECO:0007669"/>
    <property type="project" value="InterPro"/>
</dbReference>
<evidence type="ECO:0000313" key="2">
    <source>
        <dbReference type="EMBL" id="GGF15698.1"/>
    </source>
</evidence>
<comment type="caution">
    <text evidence="2">The sequence shown here is derived from an EMBL/GenBank/DDBJ whole genome shotgun (WGS) entry which is preliminary data.</text>
</comment>
<dbReference type="Pfam" id="PF04199">
    <property type="entry name" value="Cyclase"/>
    <property type="match status" value="1"/>
</dbReference>
<evidence type="ECO:0000256" key="1">
    <source>
        <dbReference type="SAM" id="MobiDB-lite"/>
    </source>
</evidence>
<dbReference type="InterPro" id="IPR037175">
    <property type="entry name" value="KFase_sf"/>
</dbReference>
<dbReference type="GO" id="GO:0004061">
    <property type="term" value="F:arylformamidase activity"/>
    <property type="evidence" value="ECO:0007669"/>
    <property type="project" value="InterPro"/>
</dbReference>
<evidence type="ECO:0000313" key="3">
    <source>
        <dbReference type="Proteomes" id="UP000598775"/>
    </source>
</evidence>
<gene>
    <name evidence="2" type="ORF">GCM10011399_06920</name>
</gene>
<name>A0A917B1Z0_9MICO</name>
<feature type="compositionally biased region" description="Basic and acidic residues" evidence="1">
    <location>
        <begin position="1"/>
        <end position="12"/>
    </location>
</feature>
<sequence length="317" mass="34259">MADSDVRADKKVQTMTDHNVYDSDQTDDLPSNWGRWGDDDERGTLNLITAESRLRGYAELASGEVVSLAVPISPSLFAGGGPWPRSQVLSPPPVQQTMTYTGSPPRALSDVLLIYTHHVHMTHIDALAHIPLDGLVYPGKSLFETTRGGTINHGSTSAFTGGIVTRGILLDLAPGARLDAEYVIHAADLDAALERTGRSLEPGDAVVIRGGWRVREREDIDDPYPYFALDVIQWLADHDVSIIASDVGDRVLSKPGAEIPLHDVALARLGMPLIDGAEVEELAETADRLGRWAFLFVCGPMPVQNSTGVPVNPLALF</sequence>
<reference evidence="2 3" key="1">
    <citation type="journal article" date="2014" name="Int. J. Syst. Evol. Microbiol.">
        <title>Complete genome sequence of Corynebacterium casei LMG S-19264T (=DSM 44701T), isolated from a smear-ripened cheese.</title>
        <authorList>
            <consortium name="US DOE Joint Genome Institute (JGI-PGF)"/>
            <person name="Walter F."/>
            <person name="Albersmeier A."/>
            <person name="Kalinowski J."/>
            <person name="Ruckert C."/>
        </authorList>
    </citation>
    <scope>NUCLEOTIDE SEQUENCE [LARGE SCALE GENOMIC DNA]</scope>
    <source>
        <strain evidence="2 3">CGMCC 1.12976</strain>
    </source>
</reference>
<organism evidence="2 3">
    <name type="scientific">Subtercola lobariae</name>
    <dbReference type="NCBI Taxonomy" id="1588641"/>
    <lineage>
        <taxon>Bacteria</taxon>
        <taxon>Bacillati</taxon>
        <taxon>Actinomycetota</taxon>
        <taxon>Actinomycetes</taxon>
        <taxon>Micrococcales</taxon>
        <taxon>Microbacteriaceae</taxon>
        <taxon>Subtercola</taxon>
    </lineage>
</organism>
<dbReference type="Proteomes" id="UP000598775">
    <property type="component" value="Unassembled WGS sequence"/>
</dbReference>
<dbReference type="PANTHER" id="PTHR34861:SF10">
    <property type="entry name" value="CYCLASE"/>
    <property type="match status" value="1"/>
</dbReference>
<dbReference type="SUPFAM" id="SSF102198">
    <property type="entry name" value="Putative cyclase"/>
    <property type="match status" value="1"/>
</dbReference>
<dbReference type="AlphaFoldDB" id="A0A917B1Z0"/>